<reference evidence="9 10" key="1">
    <citation type="submission" date="2024-11" db="EMBL/GenBank/DDBJ databases">
        <title>Chromosome-level genome assembly of Eucalyptus globulus Labill. provides insights into its genome evolution.</title>
        <authorList>
            <person name="Li X."/>
        </authorList>
    </citation>
    <scope>NUCLEOTIDE SEQUENCE [LARGE SCALE GENOMIC DNA]</scope>
    <source>
        <strain evidence="9">CL2024</strain>
        <tissue evidence="9">Fresh tender leaves</tissue>
    </source>
</reference>
<gene>
    <name evidence="9" type="ORF">ACJRO7_012351</name>
</gene>
<evidence type="ECO:0000256" key="2">
    <source>
        <dbReference type="ARBA" id="ARBA00004236"/>
    </source>
</evidence>
<dbReference type="GO" id="GO:0005886">
    <property type="term" value="C:plasma membrane"/>
    <property type="evidence" value="ECO:0007669"/>
    <property type="project" value="UniProtKB-SubCell"/>
</dbReference>
<sequence>MATSITPYPDADRTLSRKSLHRRNDSGELDVFEAARYFSGYNDVVSAYDATTSEQKAAMARDQERQANSRGGRMSLDVPMKHHHHHHQHHQVVAHQHFHLIPSENKQTKEKNKITKPRQPSSPGGRLASFLNSLFSQSSSKKKKSSSKSSSTQSMKDEDESPGWRRRRRSSISHFRSSSAVADSKSVYSTLSSGSKTPPPYVLNTPTKSYKEFRSYSDHKQVAFPKNNRNNEHLKVPNLGNDVVSGNKRSNDLSWLDEKFKLIEPSSEKKKKSFGHNGFEKHASESTAVKRFKEEEEDDGAESDSSSDLFELQNYDLGGYCSSGLPVYETTCIESIKRGSTTATTVSGAAF</sequence>
<evidence type="ECO:0000256" key="6">
    <source>
        <dbReference type="ARBA" id="ARBA00023136"/>
    </source>
</evidence>
<evidence type="ECO:0000256" key="8">
    <source>
        <dbReference type="SAM" id="MobiDB-lite"/>
    </source>
</evidence>
<feature type="compositionally biased region" description="Basic residues" evidence="8">
    <location>
        <begin position="81"/>
        <end position="98"/>
    </location>
</feature>
<comment type="function">
    <text evidence="1">Involved in auxin transport. Regulator of the auxin signaling pathway.</text>
</comment>
<evidence type="ECO:0000256" key="3">
    <source>
        <dbReference type="ARBA" id="ARBA00010067"/>
    </source>
</evidence>
<dbReference type="AlphaFoldDB" id="A0ABD3LI83"/>
<evidence type="ECO:0008006" key="11">
    <source>
        <dbReference type="Google" id="ProtNLM"/>
    </source>
</evidence>
<comment type="subcellular location">
    <subcellularLocation>
        <location evidence="2">Cell membrane</location>
    </subcellularLocation>
</comment>
<keyword evidence="7" id="KW-0927">Auxin signaling pathway</keyword>
<keyword evidence="6" id="KW-0472">Membrane</keyword>
<dbReference type="Proteomes" id="UP001634007">
    <property type="component" value="Unassembled WGS sequence"/>
</dbReference>
<dbReference type="PANTHER" id="PTHR33541:SF11">
    <property type="entry name" value="PROTEIN BIG GRAIN 1-LIKE E"/>
    <property type="match status" value="1"/>
</dbReference>
<keyword evidence="10" id="KW-1185">Reference proteome</keyword>
<feature type="compositionally biased region" description="Polar residues" evidence="8">
    <location>
        <begin position="186"/>
        <end position="196"/>
    </location>
</feature>
<accession>A0ABD3LI83</accession>
<dbReference type="EMBL" id="JBJKBG010000002">
    <property type="protein sequence ID" value="KAL3751504.1"/>
    <property type="molecule type" value="Genomic_DNA"/>
</dbReference>
<feature type="region of interest" description="Disordered" evidence="8">
    <location>
        <begin position="55"/>
        <end position="206"/>
    </location>
</feature>
<feature type="region of interest" description="Disordered" evidence="8">
    <location>
        <begin position="225"/>
        <end position="245"/>
    </location>
</feature>
<evidence type="ECO:0000256" key="1">
    <source>
        <dbReference type="ARBA" id="ARBA00002281"/>
    </source>
</evidence>
<dbReference type="InterPro" id="IPR039621">
    <property type="entry name" value="BG1-like"/>
</dbReference>
<protein>
    <recommendedName>
        <fullName evidence="11">Protein BIG GRAIN 1-like E</fullName>
    </recommendedName>
</protein>
<evidence type="ECO:0000313" key="9">
    <source>
        <dbReference type="EMBL" id="KAL3751504.1"/>
    </source>
</evidence>
<dbReference type="GO" id="GO:0009734">
    <property type="term" value="P:auxin-activated signaling pathway"/>
    <property type="evidence" value="ECO:0007669"/>
    <property type="project" value="UniProtKB-KW"/>
</dbReference>
<keyword evidence="4" id="KW-0813">Transport</keyword>
<feature type="region of interest" description="Disordered" evidence="8">
    <location>
        <begin position="285"/>
        <end position="308"/>
    </location>
</feature>
<evidence type="ECO:0000313" key="10">
    <source>
        <dbReference type="Proteomes" id="UP001634007"/>
    </source>
</evidence>
<keyword evidence="5" id="KW-1003">Cell membrane</keyword>
<evidence type="ECO:0000256" key="4">
    <source>
        <dbReference type="ARBA" id="ARBA00022448"/>
    </source>
</evidence>
<evidence type="ECO:0000256" key="5">
    <source>
        <dbReference type="ARBA" id="ARBA00022475"/>
    </source>
</evidence>
<organism evidence="9 10">
    <name type="scientific">Eucalyptus globulus</name>
    <name type="common">Tasmanian blue gum</name>
    <dbReference type="NCBI Taxonomy" id="34317"/>
    <lineage>
        <taxon>Eukaryota</taxon>
        <taxon>Viridiplantae</taxon>
        <taxon>Streptophyta</taxon>
        <taxon>Embryophyta</taxon>
        <taxon>Tracheophyta</taxon>
        <taxon>Spermatophyta</taxon>
        <taxon>Magnoliopsida</taxon>
        <taxon>eudicotyledons</taxon>
        <taxon>Gunneridae</taxon>
        <taxon>Pentapetalae</taxon>
        <taxon>rosids</taxon>
        <taxon>malvids</taxon>
        <taxon>Myrtales</taxon>
        <taxon>Myrtaceae</taxon>
        <taxon>Myrtoideae</taxon>
        <taxon>Eucalypteae</taxon>
        <taxon>Eucalyptus</taxon>
    </lineage>
</organism>
<proteinExistence type="inferred from homology"/>
<dbReference type="PANTHER" id="PTHR33541">
    <property type="entry name" value="PROTEIN BIG GRAIN 1-LIKE A-RELATED"/>
    <property type="match status" value="1"/>
</dbReference>
<comment type="caution">
    <text evidence="9">The sequence shown here is derived from an EMBL/GenBank/DDBJ whole genome shotgun (WGS) entry which is preliminary data.</text>
</comment>
<feature type="region of interest" description="Disordered" evidence="8">
    <location>
        <begin position="1"/>
        <end position="20"/>
    </location>
</feature>
<evidence type="ECO:0000256" key="7">
    <source>
        <dbReference type="ARBA" id="ARBA00023294"/>
    </source>
</evidence>
<comment type="similarity">
    <text evidence="3">Belongs to the BIG GRAIN 1 (BG1) plant protein family.</text>
</comment>
<name>A0ABD3LI83_EUCGL</name>